<evidence type="ECO:0000313" key="3">
    <source>
        <dbReference type="Proteomes" id="UP001215280"/>
    </source>
</evidence>
<accession>A0AAD7HD85</accession>
<gene>
    <name evidence="2" type="ORF">DFH07DRAFT_973436</name>
</gene>
<evidence type="ECO:0000313" key="2">
    <source>
        <dbReference type="EMBL" id="KAJ7717907.1"/>
    </source>
</evidence>
<evidence type="ECO:0000256" key="1">
    <source>
        <dbReference type="SAM" id="MobiDB-lite"/>
    </source>
</evidence>
<reference evidence="2" key="1">
    <citation type="submission" date="2023-03" db="EMBL/GenBank/DDBJ databases">
        <title>Massive genome expansion in bonnet fungi (Mycena s.s.) driven by repeated elements and novel gene families across ecological guilds.</title>
        <authorList>
            <consortium name="Lawrence Berkeley National Laboratory"/>
            <person name="Harder C.B."/>
            <person name="Miyauchi S."/>
            <person name="Viragh M."/>
            <person name="Kuo A."/>
            <person name="Thoen E."/>
            <person name="Andreopoulos B."/>
            <person name="Lu D."/>
            <person name="Skrede I."/>
            <person name="Drula E."/>
            <person name="Henrissat B."/>
            <person name="Morin E."/>
            <person name="Kohler A."/>
            <person name="Barry K."/>
            <person name="LaButti K."/>
            <person name="Morin E."/>
            <person name="Salamov A."/>
            <person name="Lipzen A."/>
            <person name="Mereny Z."/>
            <person name="Hegedus B."/>
            <person name="Baldrian P."/>
            <person name="Stursova M."/>
            <person name="Weitz H."/>
            <person name="Taylor A."/>
            <person name="Grigoriev I.V."/>
            <person name="Nagy L.G."/>
            <person name="Martin F."/>
            <person name="Kauserud H."/>
        </authorList>
    </citation>
    <scope>NUCLEOTIDE SEQUENCE</scope>
    <source>
        <strain evidence="2">CBHHK188m</strain>
    </source>
</reference>
<dbReference type="AlphaFoldDB" id="A0AAD7HD85"/>
<protein>
    <submittedName>
        <fullName evidence="2">Uncharacterized protein</fullName>
    </submittedName>
</protein>
<name>A0AAD7HD85_9AGAR</name>
<organism evidence="2 3">
    <name type="scientific">Mycena maculata</name>
    <dbReference type="NCBI Taxonomy" id="230809"/>
    <lineage>
        <taxon>Eukaryota</taxon>
        <taxon>Fungi</taxon>
        <taxon>Dikarya</taxon>
        <taxon>Basidiomycota</taxon>
        <taxon>Agaricomycotina</taxon>
        <taxon>Agaricomycetes</taxon>
        <taxon>Agaricomycetidae</taxon>
        <taxon>Agaricales</taxon>
        <taxon>Marasmiineae</taxon>
        <taxon>Mycenaceae</taxon>
        <taxon>Mycena</taxon>
    </lineage>
</organism>
<keyword evidence="3" id="KW-1185">Reference proteome</keyword>
<comment type="caution">
    <text evidence="2">The sequence shown here is derived from an EMBL/GenBank/DDBJ whole genome shotgun (WGS) entry which is preliminary data.</text>
</comment>
<sequence length="198" mass="22435">MASLVAHFLRRRPDADGSANGPRNLCHEEQRWRQRLEGRVAHEVFPALTAGFASVLGILVDCLTFVYVEFQDPDDTDEYHFLEKLKLFLTERPRALLRRRHGHPQTSRKRAFWTSKTPLTLAGPTFSSRGSHSHHWIEYALLSRKRTATQASEKCLANPTSMGSGHGVLSTRAAEGPKRRRLPILGTPHDVEDADEYL</sequence>
<dbReference type="Proteomes" id="UP001215280">
    <property type="component" value="Unassembled WGS sequence"/>
</dbReference>
<feature type="region of interest" description="Disordered" evidence="1">
    <location>
        <begin position="157"/>
        <end position="198"/>
    </location>
</feature>
<dbReference type="EMBL" id="JARJLG010000312">
    <property type="protein sequence ID" value="KAJ7717907.1"/>
    <property type="molecule type" value="Genomic_DNA"/>
</dbReference>
<proteinExistence type="predicted"/>